<dbReference type="EMBL" id="MU069690">
    <property type="protein sequence ID" value="KAF5835748.1"/>
    <property type="molecule type" value="Genomic_DNA"/>
</dbReference>
<dbReference type="PANTHER" id="PTHR35716:SF4">
    <property type="entry name" value="ARGININE DECARBOXYLASE"/>
    <property type="match status" value="1"/>
</dbReference>
<dbReference type="Proteomes" id="UP000815325">
    <property type="component" value="Unassembled WGS sequence"/>
</dbReference>
<sequence length="309" mass="33226">MQAQQQCCRKQGRFAECVHRPAPYRQRVRPRTACLQPQDADLAGAFSSFLLQSGQAGQRPPVTPSPLMPPHSVVAAQMEALQRNDYPETDAGLQTAYRFSKPYGSESLVVGQVPSSFSRVRSWGAAEEWLTPKEFASMLNSPPYNPMVGCESWRAASGIVFTSTRHNNKAVQAVHVTAAPTLYPPFSGASSLRRDDHQFPGASSLKRDDHSRDCSPGDGIAGSASPSAQGSTQNKWVDDDFFGGSGQGGIDLTGGLPGGSNASGRYGVRRGGSGKPRVHTFTFCLERVDEGALKGIWYTVGVRVGDYTV</sequence>
<dbReference type="PANTHER" id="PTHR35716">
    <property type="entry name" value="OS05G0574700 PROTEIN-RELATED"/>
    <property type="match status" value="1"/>
</dbReference>
<evidence type="ECO:0000256" key="1">
    <source>
        <dbReference type="SAM" id="MobiDB-lite"/>
    </source>
</evidence>
<organism evidence="2 3">
    <name type="scientific">Dunaliella salina</name>
    <name type="common">Green alga</name>
    <name type="synonym">Protococcus salinus</name>
    <dbReference type="NCBI Taxonomy" id="3046"/>
    <lineage>
        <taxon>Eukaryota</taxon>
        <taxon>Viridiplantae</taxon>
        <taxon>Chlorophyta</taxon>
        <taxon>core chlorophytes</taxon>
        <taxon>Chlorophyceae</taxon>
        <taxon>CS clade</taxon>
        <taxon>Chlamydomonadales</taxon>
        <taxon>Dunaliellaceae</taxon>
        <taxon>Dunaliella</taxon>
    </lineage>
</organism>
<comment type="caution">
    <text evidence="2">The sequence shown here is derived from an EMBL/GenBank/DDBJ whole genome shotgun (WGS) entry which is preliminary data.</text>
</comment>
<gene>
    <name evidence="2" type="ORF">DUNSADRAFT_6929</name>
</gene>
<feature type="region of interest" description="Disordered" evidence="1">
    <location>
        <begin position="187"/>
        <end position="234"/>
    </location>
</feature>
<name>A0ABQ7GMA9_DUNSA</name>
<reference evidence="2" key="1">
    <citation type="submission" date="2017-08" db="EMBL/GenBank/DDBJ databases">
        <authorList>
            <person name="Polle J.E."/>
            <person name="Barry K."/>
            <person name="Cushman J."/>
            <person name="Schmutz J."/>
            <person name="Tran D."/>
            <person name="Hathwaick L.T."/>
            <person name="Yim W.C."/>
            <person name="Jenkins J."/>
            <person name="Mckie-Krisberg Z.M."/>
            <person name="Prochnik S."/>
            <person name="Lindquist E."/>
            <person name="Dockter R.B."/>
            <person name="Adam C."/>
            <person name="Molina H."/>
            <person name="Bunkerborg J."/>
            <person name="Jin E."/>
            <person name="Buchheim M."/>
            <person name="Magnuson J."/>
        </authorList>
    </citation>
    <scope>NUCLEOTIDE SEQUENCE</scope>
    <source>
        <strain evidence="2">CCAP 19/18</strain>
    </source>
</reference>
<proteinExistence type="predicted"/>
<protein>
    <submittedName>
        <fullName evidence="2">Uncharacterized protein</fullName>
    </submittedName>
</protein>
<accession>A0ABQ7GMA9</accession>
<keyword evidence="3" id="KW-1185">Reference proteome</keyword>
<feature type="compositionally biased region" description="Basic and acidic residues" evidence="1">
    <location>
        <begin position="205"/>
        <end position="215"/>
    </location>
</feature>
<evidence type="ECO:0000313" key="2">
    <source>
        <dbReference type="EMBL" id="KAF5835748.1"/>
    </source>
</evidence>
<feature type="compositionally biased region" description="Polar residues" evidence="1">
    <location>
        <begin position="224"/>
        <end position="234"/>
    </location>
</feature>
<evidence type="ECO:0000313" key="3">
    <source>
        <dbReference type="Proteomes" id="UP000815325"/>
    </source>
</evidence>